<reference evidence="3" key="2">
    <citation type="submission" date="2015-04" db="UniProtKB">
        <authorList>
            <consortium name="EnsemblPlants"/>
        </authorList>
    </citation>
    <scope>IDENTIFICATION</scope>
</reference>
<dbReference type="Gramene" id="OGLUM01G05010.1">
    <property type="protein sequence ID" value="OGLUM01G05010.1"/>
    <property type="gene ID" value="OGLUM01G05010"/>
</dbReference>
<reference evidence="3" key="1">
    <citation type="submission" date="2013-08" db="EMBL/GenBank/DDBJ databases">
        <title>Oryza genome evolution.</title>
        <authorList>
            <person name="Wing R.A."/>
            <person name="Panaud O."/>
            <person name="Oliveira A.C."/>
        </authorList>
    </citation>
    <scope>NUCLEOTIDE SEQUENCE</scope>
</reference>
<feature type="region of interest" description="Disordered" evidence="1">
    <location>
        <begin position="29"/>
        <end position="65"/>
    </location>
</feature>
<feature type="chain" id="PRO_5002350674" evidence="2">
    <location>
        <begin position="21"/>
        <end position="116"/>
    </location>
</feature>
<accession>A0A0D9Y3V4</accession>
<protein>
    <submittedName>
        <fullName evidence="3">Uncharacterized protein</fullName>
    </submittedName>
</protein>
<name>A0A0D9Y3V4_9ORYZ</name>
<feature type="compositionally biased region" description="Polar residues" evidence="1">
    <location>
        <begin position="107"/>
        <end position="116"/>
    </location>
</feature>
<evidence type="ECO:0000313" key="4">
    <source>
        <dbReference type="Proteomes" id="UP000026961"/>
    </source>
</evidence>
<evidence type="ECO:0000256" key="1">
    <source>
        <dbReference type="SAM" id="MobiDB-lite"/>
    </source>
</evidence>
<dbReference type="HOGENOM" id="CLU_145657_0_0_1"/>
<reference evidence="3" key="3">
    <citation type="submission" date="2018-05" db="EMBL/GenBank/DDBJ databases">
        <title>OgluRS3 (Oryza glumaepatula Reference Sequence Version 3).</title>
        <authorList>
            <person name="Zhang J."/>
            <person name="Kudrna D."/>
            <person name="Lee S."/>
            <person name="Talag J."/>
            <person name="Welchert J."/>
            <person name="Wing R.A."/>
        </authorList>
    </citation>
    <scope>NUCLEOTIDE SEQUENCE [LARGE SCALE GENOMIC DNA]</scope>
</reference>
<dbReference type="AlphaFoldDB" id="A0A0D9Y3V4"/>
<feature type="compositionally biased region" description="Gly residues" evidence="1">
    <location>
        <begin position="89"/>
        <end position="98"/>
    </location>
</feature>
<keyword evidence="2" id="KW-0732">Signal</keyword>
<feature type="compositionally biased region" description="Gly residues" evidence="1">
    <location>
        <begin position="47"/>
        <end position="58"/>
    </location>
</feature>
<dbReference type="EnsemblPlants" id="OGLUM01G05010.1">
    <property type="protein sequence ID" value="OGLUM01G05010.1"/>
    <property type="gene ID" value="OGLUM01G05010"/>
</dbReference>
<keyword evidence="4" id="KW-1185">Reference proteome</keyword>
<feature type="signal peptide" evidence="2">
    <location>
        <begin position="1"/>
        <end position="20"/>
    </location>
</feature>
<proteinExistence type="predicted"/>
<evidence type="ECO:0000313" key="3">
    <source>
        <dbReference type="EnsemblPlants" id="OGLUM01G05010.1"/>
    </source>
</evidence>
<sequence>MIARRLKMLVLVSLVPLALRATSLLAGHVAPPCSPESLRPEHQPAGAGDGVTMGGGGASASSYRRNRRRMEGGLAAAAVAFDARRFRPHGGGGGGGGFEADKRLAPTGSNPLHNLR</sequence>
<dbReference type="PANTHER" id="PTHR36705:SF11">
    <property type="entry name" value="OS05G0170600 PROTEIN"/>
    <property type="match status" value="1"/>
</dbReference>
<organism evidence="3">
    <name type="scientific">Oryza glumipatula</name>
    <dbReference type="NCBI Taxonomy" id="40148"/>
    <lineage>
        <taxon>Eukaryota</taxon>
        <taxon>Viridiplantae</taxon>
        <taxon>Streptophyta</taxon>
        <taxon>Embryophyta</taxon>
        <taxon>Tracheophyta</taxon>
        <taxon>Spermatophyta</taxon>
        <taxon>Magnoliopsida</taxon>
        <taxon>Liliopsida</taxon>
        <taxon>Poales</taxon>
        <taxon>Poaceae</taxon>
        <taxon>BOP clade</taxon>
        <taxon>Oryzoideae</taxon>
        <taxon>Oryzeae</taxon>
        <taxon>Oryzinae</taxon>
        <taxon>Oryza</taxon>
    </lineage>
</organism>
<dbReference type="eggNOG" id="ENOG502R3W3">
    <property type="taxonomic scope" value="Eukaryota"/>
</dbReference>
<evidence type="ECO:0000256" key="2">
    <source>
        <dbReference type="SAM" id="SignalP"/>
    </source>
</evidence>
<dbReference type="Proteomes" id="UP000026961">
    <property type="component" value="Chromosome 1"/>
</dbReference>
<dbReference type="PANTHER" id="PTHR36705">
    <property type="entry name" value="CLAVATA3/ESR (CLE)-RELATED PROTEIN 20"/>
    <property type="match status" value="1"/>
</dbReference>
<feature type="region of interest" description="Disordered" evidence="1">
    <location>
        <begin position="86"/>
        <end position="116"/>
    </location>
</feature>